<dbReference type="FunFam" id="2.10.90.10:FF:000012">
    <property type="entry name" value="Growth/differentiation factor 9 (Predicted)"/>
    <property type="match status" value="1"/>
</dbReference>
<comment type="subcellular location">
    <subcellularLocation>
        <location evidence="1">Secreted</location>
    </subcellularLocation>
</comment>
<proteinExistence type="inferred from homology"/>
<name>A0A6P3VIZ9_CLUHA</name>
<feature type="chain" id="PRO_5028342785" evidence="10">
    <location>
        <begin position="31"/>
        <end position="396"/>
    </location>
</feature>
<dbReference type="PROSITE" id="PS51257">
    <property type="entry name" value="PROKAR_LIPOPROTEIN"/>
    <property type="match status" value="1"/>
</dbReference>
<evidence type="ECO:0000256" key="2">
    <source>
        <dbReference type="ARBA" id="ARBA00006656"/>
    </source>
</evidence>
<keyword evidence="6" id="KW-1015">Disulfide bond</keyword>
<evidence type="ECO:0000256" key="6">
    <source>
        <dbReference type="ARBA" id="ARBA00023157"/>
    </source>
</evidence>
<reference evidence="13" key="1">
    <citation type="submission" date="2025-08" db="UniProtKB">
        <authorList>
            <consortium name="RefSeq"/>
        </authorList>
    </citation>
    <scope>IDENTIFICATION</scope>
</reference>
<dbReference type="InterPro" id="IPR015615">
    <property type="entry name" value="TGF-beta-rel"/>
</dbReference>
<dbReference type="PRINTS" id="PR00669">
    <property type="entry name" value="INHIBINA"/>
</dbReference>
<dbReference type="SMART" id="SM00204">
    <property type="entry name" value="TGFB"/>
    <property type="match status" value="1"/>
</dbReference>
<gene>
    <name evidence="13" type="primary">bmp15</name>
</gene>
<feature type="signal peptide" evidence="10">
    <location>
        <begin position="1"/>
        <end position="30"/>
    </location>
</feature>
<dbReference type="Pfam" id="PF00019">
    <property type="entry name" value="TGF_beta"/>
    <property type="match status" value="1"/>
</dbReference>
<keyword evidence="12" id="KW-1185">Reference proteome</keyword>
<keyword evidence="4 10" id="KW-0732">Signal</keyword>
<dbReference type="OrthoDB" id="6427922at2759"/>
<evidence type="ECO:0000256" key="3">
    <source>
        <dbReference type="ARBA" id="ARBA00022525"/>
    </source>
</evidence>
<keyword evidence="5 8" id="KW-0339">Growth factor</keyword>
<evidence type="ECO:0000256" key="5">
    <source>
        <dbReference type="ARBA" id="ARBA00023030"/>
    </source>
</evidence>
<dbReference type="PROSITE" id="PS51362">
    <property type="entry name" value="TGF_BETA_2"/>
    <property type="match status" value="1"/>
</dbReference>
<evidence type="ECO:0000256" key="10">
    <source>
        <dbReference type="SAM" id="SignalP"/>
    </source>
</evidence>
<evidence type="ECO:0000313" key="13">
    <source>
        <dbReference type="RefSeq" id="XP_012672761.2"/>
    </source>
</evidence>
<dbReference type="Proteomes" id="UP000515152">
    <property type="component" value="Chromosome 18"/>
</dbReference>
<comment type="similarity">
    <text evidence="2 8">Belongs to the TGF-beta family.</text>
</comment>
<dbReference type="KEGG" id="char:105891153"/>
<evidence type="ECO:0000259" key="11">
    <source>
        <dbReference type="PROSITE" id="PS51362"/>
    </source>
</evidence>
<keyword evidence="3" id="KW-0964">Secreted</keyword>
<organism evidence="12 13">
    <name type="scientific">Clupea harengus</name>
    <name type="common">Atlantic herring</name>
    <dbReference type="NCBI Taxonomy" id="7950"/>
    <lineage>
        <taxon>Eukaryota</taxon>
        <taxon>Metazoa</taxon>
        <taxon>Chordata</taxon>
        <taxon>Craniata</taxon>
        <taxon>Vertebrata</taxon>
        <taxon>Euteleostomi</taxon>
        <taxon>Actinopterygii</taxon>
        <taxon>Neopterygii</taxon>
        <taxon>Teleostei</taxon>
        <taxon>Clupei</taxon>
        <taxon>Clupeiformes</taxon>
        <taxon>Clupeoidei</taxon>
        <taxon>Clupeidae</taxon>
        <taxon>Clupea</taxon>
    </lineage>
</organism>
<feature type="region of interest" description="Disordered" evidence="9">
    <location>
        <begin position="250"/>
        <end position="281"/>
    </location>
</feature>
<dbReference type="CTD" id="9210"/>
<dbReference type="GeneID" id="105891153"/>
<protein>
    <submittedName>
        <fullName evidence="13">Bone morphogenetic protein 15</fullName>
    </submittedName>
</protein>
<dbReference type="RefSeq" id="XP_012672761.2">
    <property type="nucleotide sequence ID" value="XM_012817307.3"/>
</dbReference>
<dbReference type="GO" id="GO:0005615">
    <property type="term" value="C:extracellular space"/>
    <property type="evidence" value="ECO:0007669"/>
    <property type="project" value="TreeGrafter"/>
</dbReference>
<dbReference type="CDD" id="cd19402">
    <property type="entry name" value="TGF_beta_GDF9B"/>
    <property type="match status" value="1"/>
</dbReference>
<evidence type="ECO:0000256" key="1">
    <source>
        <dbReference type="ARBA" id="ARBA00004613"/>
    </source>
</evidence>
<dbReference type="Gene3D" id="2.10.90.10">
    <property type="entry name" value="Cystine-knot cytokines"/>
    <property type="match status" value="1"/>
</dbReference>
<evidence type="ECO:0000256" key="9">
    <source>
        <dbReference type="SAM" id="MobiDB-lite"/>
    </source>
</evidence>
<dbReference type="GO" id="GO:0008083">
    <property type="term" value="F:growth factor activity"/>
    <property type="evidence" value="ECO:0007669"/>
    <property type="project" value="UniProtKB-KW"/>
</dbReference>
<sequence length="396" mass="45050">MTMKTKFVLSQFSILSCFLLLFSTFSRVAGKMGISSSHLSVLTEGSRWSYHAKPKSAHHTPFTERGEEDQHLRFMLEMYRMAAETDGRPKGHKVFGSNTVRLLRASVQKRSLVASKDVHFTLKYELESLELERLVRASLVHMKSPVGQRLSVKCEAKVWHLGPTGELGMPSEDTVTLKPHNQWVEGDITRQVSQWKEGPLALSVQYRCQRGGRVRKRGRRAVTGRRQPPQVSLTAPALLLFLEEEEERHPIERGSSGTLPPHTAFRHRRSKEPGSIVSDIPNYKGSKNHVAKNQCKLHSYQVAFSDLGWDHWIIAPHKYNPRYCMGDCPRILHYGLNSPNHAIVQSFISELGVADIPPPSCVPYKYKPISVLMMEQNDNIVYKEYEDMIAESCTCR</sequence>
<dbReference type="InterPro" id="IPR029034">
    <property type="entry name" value="Cystine-knot_cytokine"/>
</dbReference>
<dbReference type="SUPFAM" id="SSF57501">
    <property type="entry name" value="Cystine-knot cytokines"/>
    <property type="match status" value="1"/>
</dbReference>
<dbReference type="AlphaFoldDB" id="A0A6P3VIZ9"/>
<accession>A0A6P3VIZ9</accession>
<dbReference type="InterPro" id="IPR001839">
    <property type="entry name" value="TGF-b_C"/>
</dbReference>
<dbReference type="PANTHER" id="PTHR11848:SF22">
    <property type="entry name" value="BONE MORPHOGENETIC PROTEIN 15"/>
    <property type="match status" value="1"/>
</dbReference>
<evidence type="ECO:0000313" key="12">
    <source>
        <dbReference type="Proteomes" id="UP000515152"/>
    </source>
</evidence>
<dbReference type="PROSITE" id="PS00250">
    <property type="entry name" value="TGF_BETA_1"/>
    <property type="match status" value="1"/>
</dbReference>
<evidence type="ECO:0000256" key="4">
    <source>
        <dbReference type="ARBA" id="ARBA00022729"/>
    </source>
</evidence>
<evidence type="ECO:0000256" key="7">
    <source>
        <dbReference type="ARBA" id="ARBA00023180"/>
    </source>
</evidence>
<dbReference type="PANTHER" id="PTHR11848">
    <property type="entry name" value="TGF-BETA FAMILY"/>
    <property type="match status" value="1"/>
</dbReference>
<feature type="domain" description="TGF-beta family profile" evidence="11">
    <location>
        <begin position="266"/>
        <end position="396"/>
    </location>
</feature>
<evidence type="ECO:0000256" key="8">
    <source>
        <dbReference type="RuleBase" id="RU000354"/>
    </source>
</evidence>
<keyword evidence="7" id="KW-0325">Glycoprotein</keyword>
<dbReference type="InterPro" id="IPR017948">
    <property type="entry name" value="TGFb_CS"/>
</dbReference>
<dbReference type="GO" id="GO:0005125">
    <property type="term" value="F:cytokine activity"/>
    <property type="evidence" value="ECO:0007669"/>
    <property type="project" value="TreeGrafter"/>
</dbReference>